<sequence>MAGRLGVCRVLPPCSKLKAEFSFLFSLPWDGVATRGPTSEPLLSFCKKHFPAYLAAPNGNKTNFWSDFWPDWDGAYPALDSNELRQELADLEIEYNEETEGVKSRNKAAIKKKTRRTAKLEKLPATSARLDELRARGSSHEKVKHWFLYAKTKDKNRKTEPFRAWLGRLATVHHKPCRLHLPWLLWQHEKHGQALRALYRQKYNADANKEGVDEDGDGEDGEDGEDRGDEQDDDEKQVGAKGRSEMLNRRYALGKAFFNGLTQEEQEEMQELRENQFKERLAAFERAAKGDATSTPDELADCRANTETVTQRALDTICASMQCKGLLLLGEIVEAEGDDERNVFISMVTHGELPKHAGLDFAKWAPVRSKALLQAFADFLVACEKDKNSGLGFLTSLGASTDHQLFSGVLSSTTDPGPPHASGPALCSQCMGSLIPLLGNISSEPSARRSVAAPENMQNGPSGAKKEKERGKGKGKGKVRGKGKGNGPGKRKARPVDAEEEEAEESGADEEEDEVGGDGCGSDFECNDDPLATEDEVDELESNESEDNNRDDERKELPFSTKPSKKYQQILALGRAAMASRPQRGSGSLRKAAADQAPRPPRPKPKPMRRGSTSARGEELPPDQDAVSPANEDGNSAPPAGQDAADKDPPRAMGTPMNVDSPSADQDPTTPPANKEFGSATPAHQDAGATPAHQDAGTPPAHQDAVPPTDKDGDTDPPRAMGTPMDVDAPPTDDQDPTTPPANKDVDGALPTNKDAAAPPADKDANGAPPIVPLSPSPLHALCPSKHRAVLELLDTECEGALWKSAAGLCLPPNVQEQFRGGCSADAALAESLRASTAKMNMKTSMKGWSSWRKEGVDKAERFAVHGLKTLSGGDLESLPSGLNGLTSVLACLAWWYRVAGVAEGTPEWRKLVEDVVWVLTEKHRVLVHKRAPCVLLENPISKRRRVE</sequence>
<keyword evidence="3" id="KW-1185">Reference proteome</keyword>
<evidence type="ECO:0000313" key="2">
    <source>
        <dbReference type="EMBL" id="KAJ7315541.1"/>
    </source>
</evidence>
<feature type="compositionally biased region" description="Basic residues" evidence="1">
    <location>
        <begin position="473"/>
        <end position="493"/>
    </location>
</feature>
<feature type="compositionally biased region" description="Acidic residues" evidence="1">
    <location>
        <begin position="212"/>
        <end position="235"/>
    </location>
</feature>
<reference evidence="2" key="1">
    <citation type="submission" date="2023-03" db="EMBL/GenBank/DDBJ databases">
        <title>Massive genome expansion in bonnet fungi (Mycena s.s.) driven by repeated elements and novel gene families across ecological guilds.</title>
        <authorList>
            <consortium name="Lawrence Berkeley National Laboratory"/>
            <person name="Harder C.B."/>
            <person name="Miyauchi S."/>
            <person name="Viragh M."/>
            <person name="Kuo A."/>
            <person name="Thoen E."/>
            <person name="Andreopoulos B."/>
            <person name="Lu D."/>
            <person name="Skrede I."/>
            <person name="Drula E."/>
            <person name="Henrissat B."/>
            <person name="Morin E."/>
            <person name="Kohler A."/>
            <person name="Barry K."/>
            <person name="LaButti K."/>
            <person name="Morin E."/>
            <person name="Salamov A."/>
            <person name="Lipzen A."/>
            <person name="Mereny Z."/>
            <person name="Hegedus B."/>
            <person name="Baldrian P."/>
            <person name="Stursova M."/>
            <person name="Weitz H."/>
            <person name="Taylor A."/>
            <person name="Grigoriev I.V."/>
            <person name="Nagy L.G."/>
            <person name="Martin F."/>
            <person name="Kauserud H."/>
        </authorList>
    </citation>
    <scope>NUCLEOTIDE SEQUENCE</scope>
    <source>
        <strain evidence="2">CBHHK002</strain>
    </source>
</reference>
<feature type="compositionally biased region" description="Basic and acidic residues" evidence="1">
    <location>
        <begin position="547"/>
        <end position="557"/>
    </location>
</feature>
<protein>
    <submittedName>
        <fullName evidence="2">Uncharacterized protein</fullName>
    </submittedName>
</protein>
<feature type="compositionally biased region" description="Acidic residues" evidence="1">
    <location>
        <begin position="525"/>
        <end position="546"/>
    </location>
</feature>
<organism evidence="2 3">
    <name type="scientific">Mycena albidolilacea</name>
    <dbReference type="NCBI Taxonomy" id="1033008"/>
    <lineage>
        <taxon>Eukaryota</taxon>
        <taxon>Fungi</taxon>
        <taxon>Dikarya</taxon>
        <taxon>Basidiomycota</taxon>
        <taxon>Agaricomycotina</taxon>
        <taxon>Agaricomycetes</taxon>
        <taxon>Agaricomycetidae</taxon>
        <taxon>Agaricales</taxon>
        <taxon>Marasmiineae</taxon>
        <taxon>Mycenaceae</taxon>
        <taxon>Mycena</taxon>
    </lineage>
</organism>
<feature type="region of interest" description="Disordered" evidence="1">
    <location>
        <begin position="207"/>
        <end position="244"/>
    </location>
</feature>
<dbReference type="Proteomes" id="UP001218218">
    <property type="component" value="Unassembled WGS sequence"/>
</dbReference>
<evidence type="ECO:0000256" key="1">
    <source>
        <dbReference type="SAM" id="MobiDB-lite"/>
    </source>
</evidence>
<feature type="region of interest" description="Disordered" evidence="1">
    <location>
        <begin position="446"/>
        <end position="772"/>
    </location>
</feature>
<dbReference type="AlphaFoldDB" id="A0AAD6ZD48"/>
<name>A0AAD6ZD48_9AGAR</name>
<evidence type="ECO:0000313" key="3">
    <source>
        <dbReference type="Proteomes" id="UP001218218"/>
    </source>
</evidence>
<feature type="compositionally biased region" description="Polar residues" evidence="1">
    <location>
        <begin position="658"/>
        <end position="668"/>
    </location>
</feature>
<feature type="compositionally biased region" description="Acidic residues" evidence="1">
    <location>
        <begin position="498"/>
        <end position="516"/>
    </location>
</feature>
<accession>A0AAD6ZD48</accession>
<gene>
    <name evidence="2" type="ORF">DFH08DRAFT_820470</name>
</gene>
<comment type="caution">
    <text evidence="2">The sequence shown here is derived from an EMBL/GenBank/DDBJ whole genome shotgun (WGS) entry which is preliminary data.</text>
</comment>
<dbReference type="EMBL" id="JARIHO010000061">
    <property type="protein sequence ID" value="KAJ7315541.1"/>
    <property type="molecule type" value="Genomic_DNA"/>
</dbReference>
<proteinExistence type="predicted"/>